<organism evidence="2">
    <name type="scientific">Aquarana catesbeiana</name>
    <name type="common">American bullfrog</name>
    <name type="synonym">Rana catesbeiana</name>
    <dbReference type="NCBI Taxonomy" id="8400"/>
    <lineage>
        <taxon>Eukaryota</taxon>
        <taxon>Metazoa</taxon>
        <taxon>Chordata</taxon>
        <taxon>Craniata</taxon>
        <taxon>Vertebrata</taxon>
        <taxon>Euteleostomi</taxon>
        <taxon>Amphibia</taxon>
        <taxon>Batrachia</taxon>
        <taxon>Anura</taxon>
        <taxon>Neobatrachia</taxon>
        <taxon>Ranoidea</taxon>
        <taxon>Ranidae</taxon>
        <taxon>Aquarana</taxon>
    </lineage>
</organism>
<name>A0A2G9SIR4_AQUCT</name>
<dbReference type="OrthoDB" id="8693905at2759"/>
<accession>A0A2G9SIR4</accession>
<dbReference type="AlphaFoldDB" id="A0A2G9SIR4"/>
<feature type="compositionally biased region" description="Polar residues" evidence="1">
    <location>
        <begin position="149"/>
        <end position="158"/>
    </location>
</feature>
<feature type="region of interest" description="Disordered" evidence="1">
    <location>
        <begin position="46"/>
        <end position="158"/>
    </location>
</feature>
<reference evidence="2" key="1">
    <citation type="submission" date="2017-08" db="EMBL/GenBank/DDBJ databases">
        <title>Assembly of the North American Bullfrog Genome.</title>
        <authorList>
            <person name="Warren R.L."/>
            <person name="Vandervalk B.P."/>
            <person name="Kucuk E."/>
            <person name="Birol I."/>
            <person name="Helbing C."/>
            <person name="Pandoh P."/>
            <person name="Behsaz B."/>
            <person name="Mohamadi H."/>
            <person name="Chu J."/>
            <person name="Jackman S."/>
            <person name="Hammond S.A."/>
            <person name="Veldhoen N."/>
            <person name="Kirk H."/>
            <person name="Zhao Y."/>
            <person name="Coope R."/>
            <person name="Pleasance S."/>
            <person name="Moore R."/>
            <person name="Holt R."/>
        </authorList>
    </citation>
    <scope>NUCLEOTIDE SEQUENCE</scope>
    <source>
        <strain evidence="2">Bruno</strain>
        <tissue evidence="2">Liver</tissue>
    </source>
</reference>
<feature type="compositionally biased region" description="Polar residues" evidence="1">
    <location>
        <begin position="112"/>
        <end position="129"/>
    </location>
</feature>
<feature type="compositionally biased region" description="Basic and acidic residues" evidence="1">
    <location>
        <begin position="80"/>
        <end position="89"/>
    </location>
</feature>
<proteinExistence type="predicted"/>
<sequence length="158" mass="17412">MCGILCVGIVYTRSEFLTTDFVVGKFNIQISNFVCRKFRRKMSDGAYTRPGSVDLHNDISADESPPPLPPKPRFRTSSADVKRDQDRLHTPSTLVRCSSGPSAPSAPRNAAQAFQESLRKQLSTASSEPSLLIRDLQSLSPPSLPPKQGRTQAKQVRI</sequence>
<evidence type="ECO:0000313" key="2">
    <source>
        <dbReference type="EMBL" id="PIO39291.1"/>
    </source>
</evidence>
<evidence type="ECO:0000256" key="1">
    <source>
        <dbReference type="SAM" id="MobiDB-lite"/>
    </source>
</evidence>
<feature type="compositionally biased region" description="Polar residues" evidence="1">
    <location>
        <begin position="90"/>
        <end position="102"/>
    </location>
</feature>
<dbReference type="EMBL" id="KV924640">
    <property type="protein sequence ID" value="PIO39291.1"/>
    <property type="molecule type" value="Genomic_DNA"/>
</dbReference>
<protein>
    <submittedName>
        <fullName evidence="2">Uncharacterized protein</fullName>
    </submittedName>
</protein>
<gene>
    <name evidence="2" type="ORF">AB205_0030430</name>
</gene>